<dbReference type="GO" id="GO:0032259">
    <property type="term" value="P:methylation"/>
    <property type="evidence" value="ECO:0007669"/>
    <property type="project" value="UniProtKB-KW"/>
</dbReference>
<sequence length="271" mass="29199">MTTSTRQRVNLAAPGLPRPLTIYIHGEYDQHVSRQLRDTAVWEPYESSLVLQCLRPGQVFVDVGANIGYFSLLAAAVVGAEGHVYAFEPDPENFALLQASIVDNGLTCIESVQAGLAAQPGQARLFLSENNLGDHQIFDAGGSRQSVAIELLNGSDYLAPRIGNIDLLKIDTQGSEHGVVLGLLPLLQAQSVPARIIVELTPRSLRQCGSSGRELIESLATLEAPFWIIDHIEHRLVGSSAQELAQWCDNVDAVPEDEGFMNILVGPGLAG</sequence>
<protein>
    <submittedName>
        <fullName evidence="2">FkbM family methyltransferase</fullName>
    </submittedName>
</protein>
<dbReference type="NCBIfam" id="TIGR01444">
    <property type="entry name" value="fkbM_fam"/>
    <property type="match status" value="1"/>
</dbReference>
<dbReference type="Proteomes" id="UP000235162">
    <property type="component" value="Unassembled WGS sequence"/>
</dbReference>
<keyword evidence="2" id="KW-0808">Transferase</keyword>
<evidence type="ECO:0000313" key="2">
    <source>
        <dbReference type="EMBL" id="PLW86546.1"/>
    </source>
</evidence>
<keyword evidence="2" id="KW-0489">Methyltransferase</keyword>
<dbReference type="Pfam" id="PF05050">
    <property type="entry name" value="Methyltransf_21"/>
    <property type="match status" value="1"/>
</dbReference>
<accession>A0AAP8MEV0</accession>
<reference evidence="2 3" key="1">
    <citation type="submission" date="2018-01" db="EMBL/GenBank/DDBJ databases">
        <title>The draft genome sequence of Halioglobus japonicus S1-36.</title>
        <authorList>
            <person name="Du Z.-J."/>
            <person name="Shi M.-J."/>
        </authorList>
    </citation>
    <scope>NUCLEOTIDE SEQUENCE [LARGE SCALE GENOMIC DNA]</scope>
    <source>
        <strain evidence="2 3">S1-36</strain>
    </source>
</reference>
<dbReference type="PANTHER" id="PTHR34203">
    <property type="entry name" value="METHYLTRANSFERASE, FKBM FAMILY PROTEIN"/>
    <property type="match status" value="1"/>
</dbReference>
<dbReference type="PANTHER" id="PTHR34203:SF15">
    <property type="entry name" value="SLL1173 PROTEIN"/>
    <property type="match status" value="1"/>
</dbReference>
<feature type="domain" description="Methyltransferase FkbM" evidence="1">
    <location>
        <begin position="62"/>
        <end position="204"/>
    </location>
</feature>
<dbReference type="EMBL" id="PKUR01000002">
    <property type="protein sequence ID" value="PLW86546.1"/>
    <property type="molecule type" value="Genomic_DNA"/>
</dbReference>
<dbReference type="InterPro" id="IPR052514">
    <property type="entry name" value="SAM-dependent_MTase"/>
</dbReference>
<dbReference type="InterPro" id="IPR029063">
    <property type="entry name" value="SAM-dependent_MTases_sf"/>
</dbReference>
<dbReference type="AlphaFoldDB" id="A0AAP8MEV0"/>
<dbReference type="InterPro" id="IPR006342">
    <property type="entry name" value="FkbM_mtfrase"/>
</dbReference>
<dbReference type="RefSeq" id="WP_102106245.1">
    <property type="nucleotide sequence ID" value="NZ_BMYL01000002.1"/>
</dbReference>
<dbReference type="SUPFAM" id="SSF53335">
    <property type="entry name" value="S-adenosyl-L-methionine-dependent methyltransferases"/>
    <property type="match status" value="1"/>
</dbReference>
<gene>
    <name evidence="2" type="ORF">C0029_09075</name>
</gene>
<organism evidence="2 3">
    <name type="scientific">Halioglobus japonicus</name>
    <dbReference type="NCBI Taxonomy" id="930805"/>
    <lineage>
        <taxon>Bacteria</taxon>
        <taxon>Pseudomonadati</taxon>
        <taxon>Pseudomonadota</taxon>
        <taxon>Gammaproteobacteria</taxon>
        <taxon>Cellvibrionales</taxon>
        <taxon>Halieaceae</taxon>
        <taxon>Halioglobus</taxon>
    </lineage>
</organism>
<evidence type="ECO:0000313" key="3">
    <source>
        <dbReference type="Proteomes" id="UP000235162"/>
    </source>
</evidence>
<proteinExistence type="predicted"/>
<dbReference type="Gene3D" id="3.40.50.150">
    <property type="entry name" value="Vaccinia Virus protein VP39"/>
    <property type="match status" value="1"/>
</dbReference>
<comment type="caution">
    <text evidence="2">The sequence shown here is derived from an EMBL/GenBank/DDBJ whole genome shotgun (WGS) entry which is preliminary data.</text>
</comment>
<keyword evidence="3" id="KW-1185">Reference proteome</keyword>
<name>A0AAP8MEV0_9GAMM</name>
<evidence type="ECO:0000259" key="1">
    <source>
        <dbReference type="Pfam" id="PF05050"/>
    </source>
</evidence>
<dbReference type="GO" id="GO:0008168">
    <property type="term" value="F:methyltransferase activity"/>
    <property type="evidence" value="ECO:0007669"/>
    <property type="project" value="UniProtKB-KW"/>
</dbReference>